<dbReference type="SUPFAM" id="SSF48452">
    <property type="entry name" value="TPR-like"/>
    <property type="match status" value="1"/>
</dbReference>
<evidence type="ECO:0000256" key="1">
    <source>
        <dbReference type="ARBA" id="ARBA00022737"/>
    </source>
</evidence>
<dbReference type="Pfam" id="PF13374">
    <property type="entry name" value="TPR_10"/>
    <property type="match status" value="1"/>
</dbReference>
<evidence type="ECO:0000256" key="2">
    <source>
        <dbReference type="ARBA" id="ARBA00022803"/>
    </source>
</evidence>
<dbReference type="PANTHER" id="PTHR45641:SF19">
    <property type="entry name" value="NEPHROCYSTIN-3"/>
    <property type="match status" value="1"/>
</dbReference>
<dbReference type="InterPro" id="IPR019734">
    <property type="entry name" value="TPR_rpt"/>
</dbReference>
<dbReference type="AlphaFoldDB" id="A0A4U9FFI6"/>
<organism evidence="3">
    <name type="scientific">Gibberella zeae</name>
    <name type="common">Wheat head blight fungus</name>
    <name type="synonym">Fusarium graminearum</name>
    <dbReference type="NCBI Taxonomy" id="5518"/>
    <lineage>
        <taxon>Eukaryota</taxon>
        <taxon>Fungi</taxon>
        <taxon>Dikarya</taxon>
        <taxon>Ascomycota</taxon>
        <taxon>Pezizomycotina</taxon>
        <taxon>Sordariomycetes</taxon>
        <taxon>Hypocreomycetidae</taxon>
        <taxon>Hypocreales</taxon>
        <taxon>Nectriaceae</taxon>
        <taxon>Fusarium</taxon>
    </lineage>
</organism>
<proteinExistence type="predicted"/>
<sequence length="411" mass="46440">MQQVLQLLKYAELRSMAPQELKETDLHQLITILRDLFNKYDNTDPASTTLRSSAARQQKRPSTVDWVASAISNTSPEGAEIRTIVTKQLVVIQTNLGFAAMNGTYSPNRPDVLRSLKDTERWNWIQQLEGTTSEALEAIDSAIDRLNKVKGALRDTTINERTDWKQAHINSDASSTRIPIRETTQSFKRKIDYAKSQLDKGNYKEAEEQYRVILKLSSESTGIGEPCIVSIKCNLANALAKQGQRDEPEILYREALKLSTGCLEETHPNILACRINLARMLEMREKYDEAKGIYRDVLRLQEEAAGPSSLSTLSAKNRLANVLVRLKIFEAAEDIYKETLKAHGDNGREEHPSAIITLGNLANALQNQGQYEEAKTRYLEAKDLCKKTFNSKHPYLDWVTTRLEELEGVGK</sequence>
<dbReference type="InterPro" id="IPR011990">
    <property type="entry name" value="TPR-like_helical_dom_sf"/>
</dbReference>
<gene>
    <name evidence="3" type="ORF">FUG_LOCUS18617</name>
</gene>
<name>A0A4U9FFI6_GIBZA</name>
<dbReference type="EMBL" id="CAAKMV010000022">
    <property type="protein sequence ID" value="VIO52192.1"/>
    <property type="molecule type" value="Genomic_DNA"/>
</dbReference>
<dbReference type="PANTHER" id="PTHR45641">
    <property type="entry name" value="TETRATRICOPEPTIDE REPEAT PROTEIN (AFU_ORTHOLOGUE AFUA_6G03870)"/>
    <property type="match status" value="1"/>
</dbReference>
<protein>
    <submittedName>
        <fullName evidence="3">Uncharacterized protein</fullName>
    </submittedName>
</protein>
<dbReference type="Pfam" id="PF13424">
    <property type="entry name" value="TPR_12"/>
    <property type="match status" value="1"/>
</dbReference>
<reference evidence="3" key="1">
    <citation type="submission" date="2019-04" db="EMBL/GenBank/DDBJ databases">
        <authorList>
            <person name="Melise S."/>
            <person name="Noan J."/>
            <person name="Okalmin O."/>
        </authorList>
    </citation>
    <scope>NUCLEOTIDE SEQUENCE</scope>
    <source>
        <strain evidence="3">FN9</strain>
    </source>
</reference>
<accession>A0A4U9FFI6</accession>
<evidence type="ECO:0000313" key="3">
    <source>
        <dbReference type="EMBL" id="VIO52192.1"/>
    </source>
</evidence>
<keyword evidence="2" id="KW-0802">TPR repeat</keyword>
<keyword evidence="1" id="KW-0677">Repeat</keyword>
<dbReference type="Gene3D" id="1.25.40.10">
    <property type="entry name" value="Tetratricopeptide repeat domain"/>
    <property type="match status" value="2"/>
</dbReference>
<dbReference type="SMART" id="SM00028">
    <property type="entry name" value="TPR"/>
    <property type="match status" value="4"/>
</dbReference>